<reference evidence="2" key="1">
    <citation type="submission" date="2018-07" db="EMBL/GenBank/DDBJ databases">
        <authorList>
            <person name="Quirk P.G."/>
            <person name="Krulwich T.A."/>
        </authorList>
    </citation>
    <scope>NUCLEOTIDE SEQUENCE</scope>
</reference>
<evidence type="ECO:0000256" key="1">
    <source>
        <dbReference type="PROSITE-ProRule" id="PRU00497"/>
    </source>
</evidence>
<dbReference type="PANTHER" id="PTHR10380">
    <property type="entry name" value="CUTICLE PROTEIN"/>
    <property type="match status" value="1"/>
</dbReference>
<proteinExistence type="predicted"/>
<dbReference type="GO" id="GO:0062129">
    <property type="term" value="C:chitin-based extracellular matrix"/>
    <property type="evidence" value="ECO:0007669"/>
    <property type="project" value="TreeGrafter"/>
</dbReference>
<organism evidence="2">
    <name type="scientific">Culicoides sonorensis</name>
    <name type="common">Biting midge</name>
    <dbReference type="NCBI Taxonomy" id="179676"/>
    <lineage>
        <taxon>Eukaryota</taxon>
        <taxon>Metazoa</taxon>
        <taxon>Ecdysozoa</taxon>
        <taxon>Arthropoda</taxon>
        <taxon>Hexapoda</taxon>
        <taxon>Insecta</taxon>
        <taxon>Pterygota</taxon>
        <taxon>Neoptera</taxon>
        <taxon>Endopterygota</taxon>
        <taxon>Diptera</taxon>
        <taxon>Nematocera</taxon>
        <taxon>Chironomoidea</taxon>
        <taxon>Ceratopogonidae</taxon>
        <taxon>Ceratopogoninae</taxon>
        <taxon>Culicoides</taxon>
        <taxon>Monoculicoides</taxon>
    </lineage>
</organism>
<dbReference type="InterPro" id="IPR050468">
    <property type="entry name" value="Cuticle_Struct_Prot"/>
</dbReference>
<dbReference type="Pfam" id="PF00379">
    <property type="entry name" value="Chitin_bind_4"/>
    <property type="match status" value="1"/>
</dbReference>
<sequence>MAQLTGHLAQMGQGLSPATLFRNDESLNSEEYANKHLRYETADGQIREETGTFEEVDGQKQLVVRGKYSYIGPDGETYQVIYVSDKAGYRPEGDHLPMRKSLKSSMKTVMSTLLKRIQPNLVASLVG</sequence>
<gene>
    <name evidence="2" type="primary">CSON004603</name>
</gene>
<dbReference type="GO" id="GO:0008010">
    <property type="term" value="F:structural constituent of chitin-based larval cuticle"/>
    <property type="evidence" value="ECO:0007669"/>
    <property type="project" value="TreeGrafter"/>
</dbReference>
<dbReference type="PROSITE" id="PS51155">
    <property type="entry name" value="CHIT_BIND_RR_2"/>
    <property type="match status" value="1"/>
</dbReference>
<protein>
    <submittedName>
        <fullName evidence="2">CSON004603 protein</fullName>
    </submittedName>
</protein>
<accession>A0A336LXA7</accession>
<dbReference type="EMBL" id="UFQT01000192">
    <property type="protein sequence ID" value="SSX21409.1"/>
    <property type="molecule type" value="Genomic_DNA"/>
</dbReference>
<dbReference type="PANTHER" id="PTHR10380:SF192">
    <property type="entry name" value="GEO02312P1"/>
    <property type="match status" value="1"/>
</dbReference>
<name>A0A336LXA7_CULSO</name>
<dbReference type="VEuPathDB" id="VectorBase:CSON004603"/>
<keyword evidence="1" id="KW-0193">Cuticle</keyword>
<evidence type="ECO:0000313" key="2">
    <source>
        <dbReference type="EMBL" id="SSX21409.1"/>
    </source>
</evidence>
<dbReference type="InterPro" id="IPR000618">
    <property type="entry name" value="Insect_cuticle"/>
</dbReference>
<dbReference type="AlphaFoldDB" id="A0A336LXA7"/>
<dbReference type="PRINTS" id="PR00947">
    <property type="entry name" value="CUTICLE"/>
</dbReference>